<dbReference type="SMART" id="SM00220">
    <property type="entry name" value="S_TKc"/>
    <property type="match status" value="1"/>
</dbReference>
<evidence type="ECO:0000313" key="5">
    <source>
        <dbReference type="Proteomes" id="UP000735302"/>
    </source>
</evidence>
<dbReference type="InterPro" id="IPR011009">
    <property type="entry name" value="Kinase-like_dom_sf"/>
</dbReference>
<dbReference type="Pfam" id="PF07714">
    <property type="entry name" value="PK_Tyr_Ser-Thr"/>
    <property type="match status" value="1"/>
</dbReference>
<dbReference type="InterPro" id="IPR001245">
    <property type="entry name" value="Ser-Thr/Tyr_kinase_cat_dom"/>
</dbReference>
<feature type="region of interest" description="Disordered" evidence="1">
    <location>
        <begin position="151"/>
        <end position="178"/>
    </location>
</feature>
<feature type="compositionally biased region" description="Basic and acidic residues" evidence="1">
    <location>
        <begin position="988"/>
        <end position="1014"/>
    </location>
</feature>
<feature type="compositionally biased region" description="Basic and acidic residues" evidence="1">
    <location>
        <begin position="1592"/>
        <end position="1603"/>
    </location>
</feature>
<protein>
    <submittedName>
        <fullName evidence="4">Protein kinase</fullName>
    </submittedName>
</protein>
<gene>
    <name evidence="4" type="ORF">PoB_005736900</name>
</gene>
<feature type="region of interest" description="Disordered" evidence="1">
    <location>
        <begin position="1873"/>
        <end position="1907"/>
    </location>
</feature>
<evidence type="ECO:0000256" key="1">
    <source>
        <dbReference type="SAM" id="MobiDB-lite"/>
    </source>
</evidence>
<dbReference type="SMART" id="SM00454">
    <property type="entry name" value="SAM"/>
    <property type="match status" value="1"/>
</dbReference>
<organism evidence="4 5">
    <name type="scientific">Plakobranchus ocellatus</name>
    <dbReference type="NCBI Taxonomy" id="259542"/>
    <lineage>
        <taxon>Eukaryota</taxon>
        <taxon>Metazoa</taxon>
        <taxon>Spiralia</taxon>
        <taxon>Lophotrochozoa</taxon>
        <taxon>Mollusca</taxon>
        <taxon>Gastropoda</taxon>
        <taxon>Heterobranchia</taxon>
        <taxon>Euthyneura</taxon>
        <taxon>Panpulmonata</taxon>
        <taxon>Sacoglossa</taxon>
        <taxon>Placobranchoidea</taxon>
        <taxon>Plakobranchidae</taxon>
        <taxon>Plakobranchus</taxon>
    </lineage>
</organism>
<feature type="region of interest" description="Disordered" evidence="1">
    <location>
        <begin position="1533"/>
        <end position="1608"/>
    </location>
</feature>
<feature type="region of interest" description="Disordered" evidence="1">
    <location>
        <begin position="2055"/>
        <end position="2107"/>
    </location>
</feature>
<feature type="region of interest" description="Disordered" evidence="1">
    <location>
        <begin position="87"/>
        <end position="129"/>
    </location>
</feature>
<dbReference type="PROSITE" id="PS50105">
    <property type="entry name" value="SAM_DOMAIN"/>
    <property type="match status" value="1"/>
</dbReference>
<dbReference type="PROSITE" id="PS50011">
    <property type="entry name" value="PROTEIN_KINASE_DOM"/>
    <property type="match status" value="1"/>
</dbReference>
<dbReference type="PANTHER" id="PTHR44329">
    <property type="entry name" value="SERINE/THREONINE-PROTEIN KINASE TNNI3K-RELATED"/>
    <property type="match status" value="1"/>
</dbReference>
<dbReference type="SUPFAM" id="SSF47769">
    <property type="entry name" value="SAM/Pointed domain"/>
    <property type="match status" value="1"/>
</dbReference>
<feature type="compositionally biased region" description="Polar residues" evidence="1">
    <location>
        <begin position="867"/>
        <end position="878"/>
    </location>
</feature>
<dbReference type="Gene3D" id="1.10.150.50">
    <property type="entry name" value="Transcription Factor, Ets-1"/>
    <property type="match status" value="1"/>
</dbReference>
<feature type="region of interest" description="Disordered" evidence="1">
    <location>
        <begin position="2255"/>
        <end position="2278"/>
    </location>
</feature>
<feature type="compositionally biased region" description="Polar residues" evidence="1">
    <location>
        <begin position="2260"/>
        <end position="2278"/>
    </location>
</feature>
<keyword evidence="4" id="KW-0808">Transferase</keyword>
<feature type="region of interest" description="Disordered" evidence="1">
    <location>
        <begin position="725"/>
        <end position="932"/>
    </location>
</feature>
<feature type="region of interest" description="Disordered" evidence="1">
    <location>
        <begin position="559"/>
        <end position="580"/>
    </location>
</feature>
<feature type="compositionally biased region" description="Polar residues" evidence="1">
    <location>
        <begin position="843"/>
        <end position="854"/>
    </location>
</feature>
<feature type="compositionally biased region" description="Polar residues" evidence="1">
    <location>
        <begin position="1064"/>
        <end position="1093"/>
    </location>
</feature>
<reference evidence="4 5" key="1">
    <citation type="journal article" date="2021" name="Elife">
        <title>Chloroplast acquisition without the gene transfer in kleptoplastic sea slugs, Plakobranchus ocellatus.</title>
        <authorList>
            <person name="Maeda T."/>
            <person name="Takahashi S."/>
            <person name="Yoshida T."/>
            <person name="Shimamura S."/>
            <person name="Takaki Y."/>
            <person name="Nagai Y."/>
            <person name="Toyoda A."/>
            <person name="Suzuki Y."/>
            <person name="Arimoto A."/>
            <person name="Ishii H."/>
            <person name="Satoh N."/>
            <person name="Nishiyama T."/>
            <person name="Hasebe M."/>
            <person name="Maruyama T."/>
            <person name="Minagawa J."/>
            <person name="Obokata J."/>
            <person name="Shigenobu S."/>
        </authorList>
    </citation>
    <scope>NUCLEOTIDE SEQUENCE [LARGE SCALE GENOMIC DNA]</scope>
</reference>
<feature type="compositionally biased region" description="Basic and acidic residues" evidence="1">
    <location>
        <begin position="781"/>
        <end position="790"/>
    </location>
</feature>
<name>A0AAV4CI77_9GAST</name>
<feature type="region of interest" description="Disordered" evidence="1">
    <location>
        <begin position="1925"/>
        <end position="1989"/>
    </location>
</feature>
<proteinExistence type="predicted"/>
<dbReference type="CDD" id="cd09487">
    <property type="entry name" value="SAM_superfamily"/>
    <property type="match status" value="1"/>
</dbReference>
<feature type="compositionally biased region" description="Basic and acidic residues" evidence="1">
    <location>
        <begin position="90"/>
        <end position="107"/>
    </location>
</feature>
<feature type="compositionally biased region" description="Low complexity" evidence="1">
    <location>
        <begin position="1944"/>
        <end position="1968"/>
    </location>
</feature>
<dbReference type="Pfam" id="PF00536">
    <property type="entry name" value="SAM_1"/>
    <property type="match status" value="1"/>
</dbReference>
<dbReference type="InterPro" id="IPR000719">
    <property type="entry name" value="Prot_kinase_dom"/>
</dbReference>
<dbReference type="PRINTS" id="PR00109">
    <property type="entry name" value="TYRKINASE"/>
</dbReference>
<dbReference type="EMBL" id="BLXT01006265">
    <property type="protein sequence ID" value="GFO30864.1"/>
    <property type="molecule type" value="Genomic_DNA"/>
</dbReference>
<feature type="compositionally biased region" description="Basic and acidic residues" evidence="1">
    <location>
        <begin position="960"/>
        <end position="976"/>
    </location>
</feature>
<evidence type="ECO:0000259" key="3">
    <source>
        <dbReference type="PROSITE" id="PS50105"/>
    </source>
</evidence>
<sequence>MSYRKRPYRDKKDEVLAESEKLRKDIANLENALALHTRYQLDDKDSIRGLIRQEIGGSRWEYGAEGKLTTFRSGQDLLQEGQKRMSRMQSKADKAQPKSSRVNEKTKKNGKQIVRSDMGDSQNTGTYVDEEERLESSIENIAKLINDTGDISNTPDLKKIGQDNNDKTSVNYHSEPKDSSAVKIDSLKSKVLTRASINVIKRDTSNSSNLKDKRTLCKDASKKAEKINPKFDQARTSVGVVNAGDESSHCPSLDNTNHKTPHNRNRLAQKKLDASETVHHQSAHHSCLSEAKDTNLRTLKQQVLNRRDDASDSKWAHSMHKNIQASLSSEHHRNSLSDTPDQKPPLSATNLNLKRPPSPSQKSKSNLLFSLYGEQHCKADEILQQFDFSSSLNKHKTSPADLKPNIHGGQDRVPQFALDSSLGGTELNDFHILLNRETKTTEDLQLSASSSASYGTARKPLSYQDSGKKVSQMPCDLRVREWLDGLGLQSVENYSSLFAEHQMDMASVLLLTPDALREMGVQALGPIMKIMKGVHILNREGSTDLQIQNVEKKHFPERTFTSDNQNDIDNNGTCSKAGQLPPTKAFVDGKHVTSPLISEVSAISTLAEKKLGSPEELLVNEQAPNPSSSSRVLHTLAQKTIARAFPNSSEKEKNTQNNFSLSQAIVKTDEEDKCHQLTFHPKHSHSDDISFTEIGWEQDSKCAEFVNSLERSAIKEDVKADSVETVAVKERPSSGRKSRKQDRSKNKEVRSKVTRKPPVSSRIADTGVSAASQRASAKQKKQQEKERAEQEAVVVQRLRRDEMAAKHVQRRSSSADRSKTCRTSQRSTLHRSASFTDDKDTVQESSKSFSQPSNLEGILTGRGLDTYKSSNQQNASSRETYRDAVDKIDDIIVALQKTPRDKPASGLPPKVDKSKQKHKSSRTRSPDHHADMTLGAVRELQTRLSCLEEQLAFKAMKVGDEGSTRDISSDVAKRQDNTSQSMTFGSTSEKKNKYLPGKEKKIQVKERKKMKETENESDADYLADMLSSASLAQAESSKSVIDSKATQHAPAFADYQQKDKEVSSPHSATEVSTSHVMTESVSQTTATSDTLPVNAHSSLSTTAKQGKGHYYGVKKGGFNFQPVPRPPEMGVSYHKDSHKQAELKKEDISYSEDDLCGEGAFSQVFRGNFKGTEVAIKRLKAPLLPRDKNYFLAEVSMLLELRHPRVVMLLGVCSTDSLPLVVLEYMSCGNLHSLLHDTHSSTLSDVEFYQICHDVASGLLYLHSHQPSVLHLDLKPRNVLLSSGNRAKVADFGFSKLKHEADMKVSRLSKSRLMHSIPSWMAPELLVAGEITTKADVYSFGILLWEMYTREMPYAGSTVFQILEQVRRNKRPPVPQDCPAGLGRLIQQCWDQNPAARPKFKNILKTLEQLAETDSWSKLPCSSSNTKSSSEALDLGPGIFLKSRDDVTDSNAENGDPLRGVSVDLDHENTNEIKIGSASIGTGNNNISPSNMVHTSDVQGLIENIETPASPEPTAFELETKTGLTTLYLHTATQQPQTDRHENSSQSLPVASATSSPTVGQTSSLPANESCISKNEISSLPVEKSSTSDSENIEKHENRKKSQDFPPEMLLPPGICKLPKSESVVSQSHDNEQTAKDLIAKYLPPKKSASLVSKSFEQHSSTGTLKKLLPLRHSLDKPKRKSPTNISDLAVDKLDKSIKDFEMSNTKGVAKIEENTSSSRKYILRAGKSISPREGTEKLREKSMRVTAHEHASMLKSSTNLSHLRKQGHPPYANGQPYVPSFYSEIQQLNAGKRRPKLECSPFGANRKIDTSNLQSKSNFDSCGKNSVEEDFEAQSAFMKSLNKSTVGSAARKLQENTSSCKILDGDLKSPEILSDQRLPYPNAKTAPESPLGSWNSSPAQLSEEEQKIADEKTMDHLHELRLNIHSSDTGGGEGNDDSDDQADFSSSSSVTPDGISLDSLSLSNDGDTVVDSLELPDNSSGDDLQGLCDKESSKTFSIDLPYSASAETKISMTKKTKQMATRQSFFLFDESETNAPFDKLKSVNSYDASLAKETISSKSASNKSRQQPLSRSSNARQRAREKRVSEMTCNAETENALKNDPKTTKTQSELQNVLYSDQIIPTAQDKARQKKEFEHPNVTSTQSRPPNVNLPPTLSLTGDILAQGKQLLKPAARREISSNVREIVKPQLPTEQNFPCFSVDANVLQLQKGQLRSVQTKFPIPIKSVAHTLLPVTEDGLPSMANILKKALDDRRFAMGDNPESQDFTPEASWSLQDEEN</sequence>
<dbReference type="SUPFAM" id="SSF56112">
    <property type="entry name" value="Protein kinase-like (PK-like)"/>
    <property type="match status" value="1"/>
</dbReference>
<feature type="compositionally biased region" description="Polar residues" evidence="1">
    <location>
        <begin position="977"/>
        <end position="987"/>
    </location>
</feature>
<comment type="caution">
    <text evidence="4">The sequence shown here is derived from an EMBL/GenBank/DDBJ whole genome shotgun (WGS) entry which is preliminary data.</text>
</comment>
<feature type="domain" description="Protein kinase" evidence="2">
    <location>
        <begin position="1150"/>
        <end position="1410"/>
    </location>
</feature>
<feature type="compositionally biased region" description="Polar residues" evidence="1">
    <location>
        <begin position="559"/>
        <end position="576"/>
    </location>
</feature>
<dbReference type="InterPro" id="IPR008271">
    <property type="entry name" value="Ser/Thr_kinase_AS"/>
</dbReference>
<evidence type="ECO:0000313" key="4">
    <source>
        <dbReference type="EMBL" id="GFO30864.1"/>
    </source>
</evidence>
<feature type="compositionally biased region" description="Basic and acidic residues" evidence="1">
    <location>
        <begin position="879"/>
        <end position="890"/>
    </location>
</feature>
<dbReference type="PROSITE" id="PS00108">
    <property type="entry name" value="PROTEIN_KINASE_ST"/>
    <property type="match status" value="1"/>
</dbReference>
<dbReference type="CDD" id="cd13999">
    <property type="entry name" value="STKc_MAP3K-like"/>
    <property type="match status" value="1"/>
</dbReference>
<dbReference type="Gene3D" id="1.10.510.10">
    <property type="entry name" value="Transferase(Phosphotransferase) domain 1"/>
    <property type="match status" value="1"/>
</dbReference>
<evidence type="ECO:0000259" key="2">
    <source>
        <dbReference type="PROSITE" id="PS50011"/>
    </source>
</evidence>
<keyword evidence="4" id="KW-0418">Kinase</keyword>
<dbReference type="GO" id="GO:0005524">
    <property type="term" value="F:ATP binding"/>
    <property type="evidence" value="ECO:0007669"/>
    <property type="project" value="InterPro"/>
</dbReference>
<feature type="compositionally biased region" description="Polar residues" evidence="1">
    <location>
        <begin position="1544"/>
        <end position="1590"/>
    </location>
</feature>
<dbReference type="GO" id="GO:0004674">
    <property type="term" value="F:protein serine/threonine kinase activity"/>
    <property type="evidence" value="ECO:0007669"/>
    <property type="project" value="TreeGrafter"/>
</dbReference>
<feature type="compositionally biased region" description="Polar residues" evidence="1">
    <location>
        <begin position="821"/>
        <end position="835"/>
    </location>
</feature>
<feature type="region of interest" description="Disordered" evidence="1">
    <location>
        <begin position="242"/>
        <end position="263"/>
    </location>
</feature>
<accession>A0AAV4CI77</accession>
<dbReference type="Proteomes" id="UP000735302">
    <property type="component" value="Unassembled WGS sequence"/>
</dbReference>
<dbReference type="InterPro" id="IPR051681">
    <property type="entry name" value="Ser/Thr_Kinases-Pseudokinases"/>
</dbReference>
<feature type="compositionally biased region" description="Basic and acidic residues" evidence="1">
    <location>
        <begin position="741"/>
        <end position="751"/>
    </location>
</feature>
<dbReference type="InterPro" id="IPR001660">
    <property type="entry name" value="SAM"/>
</dbReference>
<dbReference type="InterPro" id="IPR013761">
    <property type="entry name" value="SAM/pointed_sf"/>
</dbReference>
<feature type="region of interest" description="Disordered" evidence="1">
    <location>
        <begin position="1053"/>
        <end position="1093"/>
    </location>
</feature>
<feature type="domain" description="SAM" evidence="3">
    <location>
        <begin position="479"/>
        <end position="540"/>
    </location>
</feature>
<feature type="region of interest" description="Disordered" evidence="1">
    <location>
        <begin position="326"/>
        <end position="364"/>
    </location>
</feature>
<feature type="compositionally biased region" description="Basic and acidic residues" evidence="1">
    <location>
        <begin position="156"/>
        <end position="166"/>
    </location>
</feature>
<feature type="compositionally biased region" description="Polar residues" evidence="1">
    <location>
        <begin position="2055"/>
        <end position="2077"/>
    </location>
</feature>
<keyword evidence="5" id="KW-1185">Reference proteome</keyword>
<feature type="region of interest" description="Disordered" evidence="1">
    <location>
        <begin position="960"/>
        <end position="1016"/>
    </location>
</feature>